<organism evidence="1 2">
    <name type="scientific">Thermococcus sibiricus (strain DSM 12597 / MM 739)</name>
    <dbReference type="NCBI Taxonomy" id="604354"/>
    <lineage>
        <taxon>Archaea</taxon>
        <taxon>Methanobacteriati</taxon>
        <taxon>Methanobacteriota</taxon>
        <taxon>Thermococci</taxon>
        <taxon>Thermococcales</taxon>
        <taxon>Thermococcaceae</taxon>
        <taxon>Thermococcus</taxon>
    </lineage>
</organism>
<accession>C6A046</accession>
<name>C6A046_THESM</name>
<proteinExistence type="predicted"/>
<dbReference type="KEGG" id="tsi:TSIB_1978"/>
<sequence length="56" mass="6204">MITEGYLRRKLEITLNPEKSKNERQVSRLLGGEAKLQGSPTSGYSQTTKILKASVP</sequence>
<evidence type="ECO:0000313" key="1">
    <source>
        <dbReference type="EMBL" id="ACS91027.1"/>
    </source>
</evidence>
<dbReference type="AlphaFoldDB" id="C6A046"/>
<gene>
    <name evidence="1" type="ordered locus">TSIB_1978</name>
</gene>
<evidence type="ECO:0000313" key="2">
    <source>
        <dbReference type="Proteomes" id="UP000009079"/>
    </source>
</evidence>
<protein>
    <submittedName>
        <fullName evidence="1">Uncharacterized protein</fullName>
    </submittedName>
</protein>
<reference evidence="1 2" key="1">
    <citation type="journal article" date="2009" name="Appl. Environ. Microbiol.">
        <title>Metabolic versatility and indigenous origin of the archaeon Thermococcus sibiricus, isolated from a siberian oil reservoir, as revealed by genome analysis.</title>
        <authorList>
            <person name="Mardanov A.V."/>
            <person name="Ravin N.V."/>
            <person name="Svetlitchnyi V.A."/>
            <person name="Beletsky A.V."/>
            <person name="Miroshnichenko M.L."/>
            <person name="Bonch-Osmolovskaya E.A."/>
            <person name="Skryabin K.G."/>
        </authorList>
    </citation>
    <scope>NUCLEOTIDE SEQUENCE [LARGE SCALE GENOMIC DNA]</scope>
    <source>
        <strain evidence="2">DSM 12597 / MM 739</strain>
    </source>
</reference>
<dbReference type="EMBL" id="CP001463">
    <property type="protein sequence ID" value="ACS91027.1"/>
    <property type="molecule type" value="Genomic_DNA"/>
</dbReference>
<dbReference type="HOGENOM" id="CLU_3003365_0_0_2"/>
<dbReference type="Proteomes" id="UP000009079">
    <property type="component" value="Chromosome"/>
</dbReference>
<keyword evidence="2" id="KW-1185">Reference proteome</keyword>